<feature type="signal peptide" evidence="1">
    <location>
        <begin position="1"/>
        <end position="22"/>
    </location>
</feature>
<evidence type="ECO:0000313" key="3">
    <source>
        <dbReference type="Proteomes" id="UP001501436"/>
    </source>
</evidence>
<dbReference type="EMBL" id="BAABJI010000002">
    <property type="protein sequence ID" value="GAA4915760.1"/>
    <property type="molecule type" value="Genomic_DNA"/>
</dbReference>
<sequence>MQLLYKAALVLFTSAITLTASAQWKKGCYYDLNNARHAGLIKADEQHLLYKPSKRADELKLTAADMNAFVIEKDSFRVSHAPVFGQPVFVQVLTNGPTKIYVARPRPKKFSRGSIIGGLLGGDTGAEIGGHADALRSYHGYYYGQDENSLATITMQNFEEITASIMADKPKVTAKIKDKTFRYGDMDELIVFYNTGKQPSLID</sequence>
<keyword evidence="1" id="KW-0732">Signal</keyword>
<reference evidence="3" key="1">
    <citation type="journal article" date="2019" name="Int. J. Syst. Evol. Microbiol.">
        <title>The Global Catalogue of Microorganisms (GCM) 10K type strain sequencing project: providing services to taxonomists for standard genome sequencing and annotation.</title>
        <authorList>
            <consortium name="The Broad Institute Genomics Platform"/>
            <consortium name="The Broad Institute Genome Sequencing Center for Infectious Disease"/>
            <person name="Wu L."/>
            <person name="Ma J."/>
        </authorList>
    </citation>
    <scope>NUCLEOTIDE SEQUENCE [LARGE SCALE GENOMIC DNA]</scope>
    <source>
        <strain evidence="3">JCM 18283</strain>
    </source>
</reference>
<keyword evidence="3" id="KW-1185">Reference proteome</keyword>
<organism evidence="2 3">
    <name type="scientific">Mucilaginibacter defluvii</name>
    <dbReference type="NCBI Taxonomy" id="1196019"/>
    <lineage>
        <taxon>Bacteria</taxon>
        <taxon>Pseudomonadati</taxon>
        <taxon>Bacteroidota</taxon>
        <taxon>Sphingobacteriia</taxon>
        <taxon>Sphingobacteriales</taxon>
        <taxon>Sphingobacteriaceae</taxon>
        <taxon>Mucilaginibacter</taxon>
    </lineage>
</organism>
<comment type="caution">
    <text evidence="2">The sequence shown here is derived from an EMBL/GenBank/DDBJ whole genome shotgun (WGS) entry which is preliminary data.</text>
</comment>
<gene>
    <name evidence="2" type="ORF">GCM10023313_19130</name>
</gene>
<protein>
    <submittedName>
        <fullName evidence="2">Uncharacterized protein</fullName>
    </submittedName>
</protein>
<dbReference type="RefSeq" id="WP_345330966.1">
    <property type="nucleotide sequence ID" value="NZ_BAABJI010000002.1"/>
</dbReference>
<name>A0ABP9FSN0_9SPHI</name>
<feature type="chain" id="PRO_5047162565" evidence="1">
    <location>
        <begin position="23"/>
        <end position="203"/>
    </location>
</feature>
<proteinExistence type="predicted"/>
<evidence type="ECO:0000313" key="2">
    <source>
        <dbReference type="EMBL" id="GAA4915760.1"/>
    </source>
</evidence>
<accession>A0ABP9FSN0</accession>
<dbReference type="Proteomes" id="UP001501436">
    <property type="component" value="Unassembled WGS sequence"/>
</dbReference>
<evidence type="ECO:0000256" key="1">
    <source>
        <dbReference type="SAM" id="SignalP"/>
    </source>
</evidence>